<gene>
    <name evidence="9" type="ORF">P5X88_12805</name>
</gene>
<keyword evidence="5 6" id="KW-0804">Transcription</keyword>
<dbReference type="InterPro" id="IPR013249">
    <property type="entry name" value="RNA_pol_sigma70_r4_t2"/>
</dbReference>
<dbReference type="RefSeq" id="WP_280616911.1">
    <property type="nucleotide sequence ID" value="NZ_JAROYP010000006.1"/>
</dbReference>
<evidence type="ECO:0000256" key="6">
    <source>
        <dbReference type="RuleBase" id="RU000716"/>
    </source>
</evidence>
<protein>
    <recommendedName>
        <fullName evidence="6">RNA polymerase sigma factor</fullName>
    </recommendedName>
</protein>
<comment type="caution">
    <text evidence="9">The sequence shown here is derived from an EMBL/GenBank/DDBJ whole genome shotgun (WGS) entry which is preliminary data.</text>
</comment>
<organism evidence="9 10">
    <name type="scientific">Heyndrickxia oleronia</name>
    <dbReference type="NCBI Taxonomy" id="38875"/>
    <lineage>
        <taxon>Bacteria</taxon>
        <taxon>Bacillati</taxon>
        <taxon>Bacillota</taxon>
        <taxon>Bacilli</taxon>
        <taxon>Bacillales</taxon>
        <taxon>Bacillaceae</taxon>
        <taxon>Heyndrickxia</taxon>
    </lineage>
</organism>
<dbReference type="PROSITE" id="PS01063">
    <property type="entry name" value="SIGMA70_ECF"/>
    <property type="match status" value="1"/>
</dbReference>
<name>A0AAW6SWN0_9BACI</name>
<dbReference type="Gene3D" id="1.10.10.10">
    <property type="entry name" value="Winged helix-like DNA-binding domain superfamily/Winged helix DNA-binding domain"/>
    <property type="match status" value="1"/>
</dbReference>
<dbReference type="GO" id="GO:0003677">
    <property type="term" value="F:DNA binding"/>
    <property type="evidence" value="ECO:0007669"/>
    <property type="project" value="UniProtKB-KW"/>
</dbReference>
<keyword evidence="4 6" id="KW-0238">DNA-binding</keyword>
<dbReference type="GO" id="GO:0006950">
    <property type="term" value="P:response to stress"/>
    <property type="evidence" value="ECO:0007669"/>
    <property type="project" value="UniProtKB-ARBA"/>
</dbReference>
<dbReference type="CDD" id="cd06171">
    <property type="entry name" value="Sigma70_r4"/>
    <property type="match status" value="1"/>
</dbReference>
<dbReference type="Pfam" id="PF04542">
    <property type="entry name" value="Sigma70_r2"/>
    <property type="match status" value="1"/>
</dbReference>
<evidence type="ECO:0000256" key="2">
    <source>
        <dbReference type="ARBA" id="ARBA00023015"/>
    </source>
</evidence>
<dbReference type="AlphaFoldDB" id="A0AAW6SWN0"/>
<dbReference type="InterPro" id="IPR036388">
    <property type="entry name" value="WH-like_DNA-bd_sf"/>
</dbReference>
<comment type="similarity">
    <text evidence="1 6">Belongs to the sigma-70 factor family. ECF subfamily.</text>
</comment>
<evidence type="ECO:0000256" key="5">
    <source>
        <dbReference type="ARBA" id="ARBA00023163"/>
    </source>
</evidence>
<dbReference type="GO" id="GO:0006352">
    <property type="term" value="P:DNA-templated transcription initiation"/>
    <property type="evidence" value="ECO:0007669"/>
    <property type="project" value="InterPro"/>
</dbReference>
<reference evidence="9" key="1">
    <citation type="submission" date="2023-03" db="EMBL/GenBank/DDBJ databases">
        <title>Bacterial isolates from washroom surfaces on a university campus.</title>
        <authorList>
            <person name="Holman D.B."/>
            <person name="Gzyl K.E."/>
            <person name="Taheri A.E."/>
        </authorList>
    </citation>
    <scope>NUCLEOTIDE SEQUENCE</scope>
    <source>
        <strain evidence="9">RD03</strain>
    </source>
</reference>
<dbReference type="Gene3D" id="1.10.1740.10">
    <property type="match status" value="1"/>
</dbReference>
<dbReference type="PANTHER" id="PTHR43133:SF60">
    <property type="entry name" value="RNA POLYMERASE SIGMA FACTOR SIGV"/>
    <property type="match status" value="1"/>
</dbReference>
<dbReference type="InterPro" id="IPR039425">
    <property type="entry name" value="RNA_pol_sigma-70-like"/>
</dbReference>
<dbReference type="InterPro" id="IPR013325">
    <property type="entry name" value="RNA_pol_sigma_r2"/>
</dbReference>
<dbReference type="GO" id="GO:0016987">
    <property type="term" value="F:sigma factor activity"/>
    <property type="evidence" value="ECO:0007669"/>
    <property type="project" value="UniProtKB-KW"/>
</dbReference>
<dbReference type="NCBIfam" id="TIGR02937">
    <property type="entry name" value="sigma70-ECF"/>
    <property type="match status" value="1"/>
</dbReference>
<dbReference type="InterPro" id="IPR007627">
    <property type="entry name" value="RNA_pol_sigma70_r2"/>
</dbReference>
<proteinExistence type="inferred from homology"/>
<keyword evidence="2 6" id="KW-0805">Transcription regulation</keyword>
<dbReference type="Proteomes" id="UP001159179">
    <property type="component" value="Unassembled WGS sequence"/>
</dbReference>
<evidence type="ECO:0000259" key="7">
    <source>
        <dbReference type="Pfam" id="PF04542"/>
    </source>
</evidence>
<feature type="domain" description="RNA polymerase sigma factor 70 region 4 type 2" evidence="8">
    <location>
        <begin position="113"/>
        <end position="163"/>
    </location>
</feature>
<dbReference type="SUPFAM" id="SSF88946">
    <property type="entry name" value="Sigma2 domain of RNA polymerase sigma factors"/>
    <property type="match status" value="1"/>
</dbReference>
<evidence type="ECO:0000313" key="9">
    <source>
        <dbReference type="EMBL" id="MDH5161820.1"/>
    </source>
</evidence>
<dbReference type="Pfam" id="PF08281">
    <property type="entry name" value="Sigma70_r4_2"/>
    <property type="match status" value="1"/>
</dbReference>
<keyword evidence="3 6" id="KW-0731">Sigma factor</keyword>
<dbReference type="InterPro" id="IPR000838">
    <property type="entry name" value="RNA_pol_sigma70_ECF_CS"/>
</dbReference>
<accession>A0AAW6SWN0</accession>
<dbReference type="InterPro" id="IPR014284">
    <property type="entry name" value="RNA_pol_sigma-70_dom"/>
</dbReference>
<evidence type="ECO:0000256" key="3">
    <source>
        <dbReference type="ARBA" id="ARBA00023082"/>
    </source>
</evidence>
<dbReference type="EMBL" id="JAROYP010000006">
    <property type="protein sequence ID" value="MDH5161820.1"/>
    <property type="molecule type" value="Genomic_DNA"/>
</dbReference>
<evidence type="ECO:0000259" key="8">
    <source>
        <dbReference type="Pfam" id="PF08281"/>
    </source>
</evidence>
<evidence type="ECO:0000256" key="4">
    <source>
        <dbReference type="ARBA" id="ARBA00023125"/>
    </source>
</evidence>
<evidence type="ECO:0000313" key="10">
    <source>
        <dbReference type="Proteomes" id="UP001159179"/>
    </source>
</evidence>
<feature type="domain" description="RNA polymerase sigma-70 region 2" evidence="7">
    <location>
        <begin position="17"/>
        <end position="79"/>
    </location>
</feature>
<dbReference type="InterPro" id="IPR013324">
    <property type="entry name" value="RNA_pol_sigma_r3/r4-like"/>
</dbReference>
<dbReference type="PANTHER" id="PTHR43133">
    <property type="entry name" value="RNA POLYMERASE ECF-TYPE SIGMA FACTO"/>
    <property type="match status" value="1"/>
</dbReference>
<evidence type="ECO:0000256" key="1">
    <source>
        <dbReference type="ARBA" id="ARBA00010641"/>
    </source>
</evidence>
<sequence>MIEEINEESDFLTSLMLTYGEEIKRLVYSYLKDWALTEDVTQDVFVTIYLKMDSFQGNSDIKTWIYRIAINKCKDMLKSWKYKKLFLTTQFFSLIETKTPEFYVIDGQQKDKVVQAIFDLPIKYREVIILYYYKELKINEISSLLGLSPSGVKTRLLRAKKTLEKDLGGQWDEK</sequence>
<dbReference type="SUPFAM" id="SSF88659">
    <property type="entry name" value="Sigma3 and sigma4 domains of RNA polymerase sigma factors"/>
    <property type="match status" value="1"/>
</dbReference>